<feature type="compositionally biased region" description="Low complexity" evidence="1">
    <location>
        <begin position="318"/>
        <end position="330"/>
    </location>
</feature>
<evidence type="ECO:0000313" key="3">
    <source>
        <dbReference type="EMBL" id="SMC01998.1"/>
    </source>
</evidence>
<protein>
    <recommendedName>
        <fullName evidence="2">DUF927 domain-containing protein</fullName>
    </recommendedName>
</protein>
<dbReference type="Proteomes" id="UP000192660">
    <property type="component" value="Unassembled WGS sequence"/>
</dbReference>
<dbReference type="InterPro" id="IPR009270">
    <property type="entry name" value="DUF927"/>
</dbReference>
<dbReference type="AlphaFoldDB" id="A0A1W1W6U2"/>
<evidence type="ECO:0000313" key="4">
    <source>
        <dbReference type="Proteomes" id="UP000192660"/>
    </source>
</evidence>
<dbReference type="Pfam" id="PF06048">
    <property type="entry name" value="DUF927"/>
    <property type="match status" value="1"/>
</dbReference>
<feature type="region of interest" description="Disordered" evidence="1">
    <location>
        <begin position="945"/>
        <end position="993"/>
    </location>
</feature>
<feature type="compositionally biased region" description="Acidic residues" evidence="1">
    <location>
        <begin position="946"/>
        <end position="955"/>
    </location>
</feature>
<accession>A0A1W1W6U2</accession>
<feature type="domain" description="DUF927" evidence="2">
    <location>
        <begin position="380"/>
        <end position="626"/>
    </location>
</feature>
<evidence type="ECO:0000256" key="1">
    <source>
        <dbReference type="SAM" id="MobiDB-lite"/>
    </source>
</evidence>
<feature type="region of interest" description="Disordered" evidence="1">
    <location>
        <begin position="1"/>
        <end position="120"/>
    </location>
</feature>
<organism evidence="3 4">
    <name type="scientific">Sulfobacillus thermosulfidooxidans (strain DSM 9293 / VKM B-1269 / AT-1)</name>
    <dbReference type="NCBI Taxonomy" id="929705"/>
    <lineage>
        <taxon>Bacteria</taxon>
        <taxon>Bacillati</taxon>
        <taxon>Bacillota</taxon>
        <taxon>Clostridia</taxon>
        <taxon>Eubacteriales</taxon>
        <taxon>Clostridiales Family XVII. Incertae Sedis</taxon>
        <taxon>Sulfobacillus</taxon>
    </lineage>
</organism>
<keyword evidence="4" id="KW-1185">Reference proteome</keyword>
<reference evidence="4" key="1">
    <citation type="submission" date="2017-04" db="EMBL/GenBank/DDBJ databases">
        <authorList>
            <person name="Varghese N."/>
            <person name="Submissions S."/>
        </authorList>
    </citation>
    <scope>NUCLEOTIDE SEQUENCE [LARGE SCALE GENOMIC DNA]</scope>
    <source>
        <strain evidence="4">DSM 9293</strain>
    </source>
</reference>
<name>A0A1W1W6U2_SULTA</name>
<gene>
    <name evidence="3" type="ORF">SAMN00768000_0209</name>
</gene>
<evidence type="ECO:0000259" key="2">
    <source>
        <dbReference type="Pfam" id="PF06048"/>
    </source>
</evidence>
<proteinExistence type="predicted"/>
<sequence length="993" mass="109546">MHPFDDTPDHNLIQSWVDHSTPPGEASSARPSGDLVASSTPPDADRDSSPQSDIPDAESDAPDAKSDAPRENVDEIPTDDPWDAIESGNAPLFDIPSDAASDPRPTHPATPPGAEDWTQTTDPTAWITDLAARMRPLVQAHAVPEELLAPETMQRLVVLAHDHPDHWELLKPVLTKAVPWRVWRRAFQQAMQTLTQQWDEAETQLILDQLGWDLAHDALTTWETLAATVDQLVIRRGVAVLHHRLVKAALALAWPAWADLLQAQVQKWTNGHWTKAERETWMQQIRRLSPHHPARVKAREQGWDVVPGGSDESEASQTAASPNHAATASAESQPVTLGSLWPDAPAECVDWPLPPAGQPWVPHPHGIGRVVHVNEETVEVKPVSFTPIFVRALGRSLGDATDDVAWVWLTWRDGSTQTWKSQWMRRKDVLTLPKAAEVFANWDIDFAPGEAKAVVQWLQDQQNAVGRETLPLHAVVTQCGWTMIEGQTAFVLPDAALGVTTRSLVSQIPSDIAKVYRVQGDPEAEAAIIQDALQAEPQLAWALGHAAAAVWCRRIYALGLVDVLGYGMQMTDRTGHGKTFALKLALLPWQQPLPRSANFSTAGATIWLSLFNDLPHGVQETQEYATDALGKPRASAADWPQILHDLSDAGGAIRARVDGSLRMAPIPAGTILFANNQSLLTEATNAGAQVRLLSTGSLFRERSDAMARIVEDLEMRMAQHYGHGGRAVIAALLGWSDAQIVAAWQDAVTTVRDVLDAVSLDPESRQIARRQSKLWALGLLGLRTLLQEGYGFDSTLCERAEAGYRAIVKSLMRQMLTTYVPEWHRWWDRVASDLRQHAAEFAGLELQRGADAEAPREYHGKFDPTKDVLAVEVGWFRDRLQAMGRLDVTTLKKDWAQEGLLIPTYRADGTIKRYDHATRLLRADGTSYLMTAIWLKASAVGFGVPESDEEDDADSDWVPGGHGASPRRNDSDPQNDDDTAFLDADDDADRYPF</sequence>
<feature type="compositionally biased region" description="Basic and acidic residues" evidence="1">
    <location>
        <begin position="62"/>
        <end position="73"/>
    </location>
</feature>
<feature type="compositionally biased region" description="Acidic residues" evidence="1">
    <location>
        <begin position="74"/>
        <end position="83"/>
    </location>
</feature>
<dbReference type="EMBL" id="FWWY01000001">
    <property type="protein sequence ID" value="SMC01998.1"/>
    <property type="molecule type" value="Genomic_DNA"/>
</dbReference>
<dbReference type="RefSeq" id="WP_084660727.1">
    <property type="nucleotide sequence ID" value="NZ_FWWY01000001.1"/>
</dbReference>
<feature type="compositionally biased region" description="Acidic residues" evidence="1">
    <location>
        <begin position="973"/>
        <end position="993"/>
    </location>
</feature>
<feature type="region of interest" description="Disordered" evidence="1">
    <location>
        <begin position="290"/>
        <end position="339"/>
    </location>
</feature>